<organism evidence="1">
    <name type="scientific">viral metagenome</name>
    <dbReference type="NCBI Taxonomy" id="1070528"/>
    <lineage>
        <taxon>unclassified sequences</taxon>
        <taxon>metagenomes</taxon>
        <taxon>organismal metagenomes</taxon>
    </lineage>
</organism>
<sequence>MVFTTKLFTRNKQYVCLAMRQSLRNLFDLVQKHNELKREEYEANQRQLVSVGIGTNNRVVVPGYMEMNNPKYGVINNTIYKDLSVMTMFIFTAKRIFLWMYEIFC</sequence>
<dbReference type="EMBL" id="MN740044">
    <property type="protein sequence ID" value="QHT85712.1"/>
    <property type="molecule type" value="Genomic_DNA"/>
</dbReference>
<reference evidence="1" key="1">
    <citation type="journal article" date="2020" name="Nature">
        <title>Giant virus diversity and host interactions through global metagenomics.</title>
        <authorList>
            <person name="Schulz F."/>
            <person name="Roux S."/>
            <person name="Paez-Espino D."/>
            <person name="Jungbluth S."/>
            <person name="Walsh D.A."/>
            <person name="Denef V.J."/>
            <person name="McMahon K.D."/>
            <person name="Konstantinidis K.T."/>
            <person name="Eloe-Fadrosh E.A."/>
            <person name="Kyrpides N.C."/>
            <person name="Woyke T."/>
        </authorList>
    </citation>
    <scope>NUCLEOTIDE SEQUENCE</scope>
    <source>
        <strain evidence="1">GVMAG-M-3300023184-182</strain>
    </source>
</reference>
<dbReference type="AlphaFoldDB" id="A0A6C0HYW8"/>
<evidence type="ECO:0000313" key="1">
    <source>
        <dbReference type="EMBL" id="QHT85712.1"/>
    </source>
</evidence>
<name>A0A6C0HYW8_9ZZZZ</name>
<accession>A0A6C0HYW8</accession>
<proteinExistence type="predicted"/>
<protein>
    <submittedName>
        <fullName evidence="1">Uncharacterized protein</fullName>
    </submittedName>
</protein>